<accession>A0A5R8M2V6</accession>
<protein>
    <submittedName>
        <fullName evidence="1">Uncharacterized protein</fullName>
    </submittedName>
</protein>
<dbReference type="AlphaFoldDB" id="A0A5R8M2V6"/>
<dbReference type="EMBL" id="VBWN01000003">
    <property type="protein sequence ID" value="TLF42549.1"/>
    <property type="molecule type" value="Genomic_DNA"/>
</dbReference>
<proteinExistence type="predicted"/>
<dbReference type="Proteomes" id="UP000307781">
    <property type="component" value="Unassembled WGS sequence"/>
</dbReference>
<sequence length="60" mass="7032">MTRFWSLRPRSLHAGFCASERVSVYCPDLRIPWYGNPCILENKFSCLLFQQFIKPVKIPA</sequence>
<dbReference type="NCBIfam" id="NF040518">
    <property type="entry name" value="Lacto_Palin_RP3"/>
    <property type="match status" value="1"/>
</dbReference>
<comment type="caution">
    <text evidence="1">The sequence shown here is derived from an EMBL/GenBank/DDBJ whole genome shotgun (WGS) entry which is preliminary data.</text>
</comment>
<organism evidence="1 2">
    <name type="scientific">Lacticaseibacillus zeae</name>
    <name type="common">Lactobacillus zeae</name>
    <dbReference type="NCBI Taxonomy" id="57037"/>
    <lineage>
        <taxon>Bacteria</taxon>
        <taxon>Bacillati</taxon>
        <taxon>Bacillota</taxon>
        <taxon>Bacilli</taxon>
        <taxon>Lactobacillales</taxon>
        <taxon>Lactobacillaceae</taxon>
        <taxon>Lacticaseibacillus</taxon>
    </lineage>
</organism>
<dbReference type="AntiFam" id="ANF00268">
    <property type="entry name" value="DNA repeat translations related to WP_015765070.1"/>
</dbReference>
<reference evidence="1 2" key="1">
    <citation type="submission" date="2019-05" db="EMBL/GenBank/DDBJ databases">
        <title>Genome-based reclassification of Lactobacillus casei as Lactobacillus casei subsp. casei. subsp.nov., description of Lactobacillus casei subsp. zeae subsp. nov., and emended description of Lactobacillus casei.</title>
        <authorList>
            <person name="Huang C.-H."/>
        </authorList>
    </citation>
    <scope>NUCLEOTIDE SEQUENCE [LARGE SCALE GENOMIC DNA]</scope>
    <source>
        <strain evidence="1 2">CRBIP24.58</strain>
    </source>
</reference>
<name>A0A5R8M2V6_LACZE</name>
<evidence type="ECO:0000313" key="1">
    <source>
        <dbReference type="EMBL" id="TLF42549.1"/>
    </source>
</evidence>
<gene>
    <name evidence="1" type="ORF">FEI14_06590</name>
</gene>
<evidence type="ECO:0000313" key="2">
    <source>
        <dbReference type="Proteomes" id="UP000307781"/>
    </source>
</evidence>